<gene>
    <name evidence="9" type="ORF">NBRC110019_32010</name>
</gene>
<dbReference type="Pfam" id="PF07980">
    <property type="entry name" value="SusD_RagB"/>
    <property type="match status" value="1"/>
</dbReference>
<evidence type="ECO:0000256" key="6">
    <source>
        <dbReference type="SAM" id="SignalP"/>
    </source>
</evidence>
<organism evidence="9 10">
    <name type="scientific">Neptunitalea chrysea</name>
    <dbReference type="NCBI Taxonomy" id="1647581"/>
    <lineage>
        <taxon>Bacteria</taxon>
        <taxon>Pseudomonadati</taxon>
        <taxon>Bacteroidota</taxon>
        <taxon>Flavobacteriia</taxon>
        <taxon>Flavobacteriales</taxon>
        <taxon>Flavobacteriaceae</taxon>
        <taxon>Neptunitalea</taxon>
    </lineage>
</organism>
<dbReference type="EMBL" id="BRVP01000039">
    <property type="protein sequence ID" value="GLB54160.1"/>
    <property type="molecule type" value="Genomic_DNA"/>
</dbReference>
<feature type="domain" description="RagB/SusD" evidence="7">
    <location>
        <begin position="353"/>
        <end position="495"/>
    </location>
</feature>
<keyword evidence="5" id="KW-0998">Cell outer membrane</keyword>
<evidence type="ECO:0000256" key="4">
    <source>
        <dbReference type="ARBA" id="ARBA00023136"/>
    </source>
</evidence>
<keyword evidence="10" id="KW-1185">Reference proteome</keyword>
<accession>A0A9W6B7R9</accession>
<keyword evidence="4" id="KW-0472">Membrane</keyword>
<evidence type="ECO:0000259" key="8">
    <source>
        <dbReference type="Pfam" id="PF14322"/>
    </source>
</evidence>
<keyword evidence="3 6" id="KW-0732">Signal</keyword>
<evidence type="ECO:0000256" key="2">
    <source>
        <dbReference type="ARBA" id="ARBA00006275"/>
    </source>
</evidence>
<feature type="signal peptide" evidence="6">
    <location>
        <begin position="1"/>
        <end position="24"/>
    </location>
</feature>
<proteinExistence type="inferred from homology"/>
<dbReference type="InterPro" id="IPR011990">
    <property type="entry name" value="TPR-like_helical_dom_sf"/>
</dbReference>
<dbReference type="PROSITE" id="PS51257">
    <property type="entry name" value="PROKAR_LIPOPROTEIN"/>
    <property type="match status" value="1"/>
</dbReference>
<comment type="similarity">
    <text evidence="2">Belongs to the SusD family.</text>
</comment>
<evidence type="ECO:0000256" key="3">
    <source>
        <dbReference type="ARBA" id="ARBA00022729"/>
    </source>
</evidence>
<dbReference type="Gene3D" id="1.25.40.390">
    <property type="match status" value="1"/>
</dbReference>
<dbReference type="CDD" id="cd08977">
    <property type="entry name" value="SusD"/>
    <property type="match status" value="1"/>
</dbReference>
<sequence>MIHYRKIYKYTLLACLALSMSCNDQLDLKPISQETADNAYNTASQIEAALTGVYESFQSSQYYAWDHVIFQDVRSDNNYAGGDNTEIFEFDNIDVNTTNSRIMSAWSSIYNAISKANLVMEKAPLVEEGITDERKDQIVGEALFLRAYHYYTLVKYFGGVPLYTAFISSTDPSETRKPRSTVEEVYAQIINDLNEAANYLPDTYGSDASVNKARATKGAVNALLTKVYAQQPVPDYSAVLSHANAVINSSAGYVLLDSYDELYDGNHYNNEESIMEVQYLGGNEGTWAPQMHLPPSLSGDTWRKFTTPSQDLVAAFDAEGDYIRKNASILFENVSWVDEYWGNTPNSSVPFAYKWRNAGSWASTDDQYIFRLADIMLLKAEALNELGQINEAATVVNVIRTRVDLPDLTSDDMASQASMRMAILKERRLELAMESNRWDDLIRYGVAIETMNNVIDVDLRTNQLVNYNIDENDLLLPIPQNEINRNPNLEQNPGY</sequence>
<name>A0A9W6B7R9_9FLAO</name>
<feature type="chain" id="PRO_5040918095" evidence="6">
    <location>
        <begin position="25"/>
        <end position="495"/>
    </location>
</feature>
<dbReference type="InterPro" id="IPR033985">
    <property type="entry name" value="SusD-like_N"/>
</dbReference>
<reference evidence="9" key="1">
    <citation type="submission" date="2022-07" db="EMBL/GenBank/DDBJ databases">
        <title>Taxonomy of Novel Oxalotrophic and Methylotrophic Bacteria.</title>
        <authorList>
            <person name="Sahin N."/>
            <person name="Tani A."/>
        </authorList>
    </citation>
    <scope>NUCLEOTIDE SEQUENCE</scope>
    <source>
        <strain evidence="9">AM327</strain>
    </source>
</reference>
<feature type="domain" description="SusD-like N-terminal" evidence="8">
    <location>
        <begin position="26"/>
        <end position="228"/>
    </location>
</feature>
<comment type="subcellular location">
    <subcellularLocation>
        <location evidence="1">Cell outer membrane</location>
    </subcellularLocation>
</comment>
<protein>
    <submittedName>
        <fullName evidence="9">Membrane protein</fullName>
    </submittedName>
</protein>
<evidence type="ECO:0000259" key="7">
    <source>
        <dbReference type="Pfam" id="PF07980"/>
    </source>
</evidence>
<evidence type="ECO:0000256" key="1">
    <source>
        <dbReference type="ARBA" id="ARBA00004442"/>
    </source>
</evidence>
<dbReference type="AlphaFoldDB" id="A0A9W6B7R9"/>
<dbReference type="Pfam" id="PF14322">
    <property type="entry name" value="SusD-like_3"/>
    <property type="match status" value="1"/>
</dbReference>
<dbReference type="GO" id="GO:0009279">
    <property type="term" value="C:cell outer membrane"/>
    <property type="evidence" value="ECO:0007669"/>
    <property type="project" value="UniProtKB-SubCell"/>
</dbReference>
<evidence type="ECO:0000256" key="5">
    <source>
        <dbReference type="ARBA" id="ARBA00023237"/>
    </source>
</evidence>
<evidence type="ECO:0000313" key="10">
    <source>
        <dbReference type="Proteomes" id="UP001143545"/>
    </source>
</evidence>
<dbReference type="InterPro" id="IPR012944">
    <property type="entry name" value="SusD_RagB_dom"/>
</dbReference>
<comment type="caution">
    <text evidence="9">The sequence shown here is derived from an EMBL/GenBank/DDBJ whole genome shotgun (WGS) entry which is preliminary data.</text>
</comment>
<dbReference type="SUPFAM" id="SSF48452">
    <property type="entry name" value="TPR-like"/>
    <property type="match status" value="1"/>
</dbReference>
<dbReference type="Proteomes" id="UP001143545">
    <property type="component" value="Unassembled WGS sequence"/>
</dbReference>
<evidence type="ECO:0000313" key="9">
    <source>
        <dbReference type="EMBL" id="GLB54160.1"/>
    </source>
</evidence>